<evidence type="ECO:0000313" key="10">
    <source>
        <dbReference type="RefSeq" id="XP_029312498.1"/>
    </source>
</evidence>
<evidence type="ECO:0000256" key="5">
    <source>
        <dbReference type="ARBA" id="ARBA00023242"/>
    </source>
</evidence>
<keyword evidence="3" id="KW-0597">Phosphoprotein</keyword>
<organism evidence="9 10">
    <name type="scientific">Cottoperca gobio</name>
    <name type="common">Frogmouth</name>
    <name type="synonym">Aphritis gobio</name>
    <dbReference type="NCBI Taxonomy" id="56716"/>
    <lineage>
        <taxon>Eukaryota</taxon>
        <taxon>Metazoa</taxon>
        <taxon>Chordata</taxon>
        <taxon>Craniata</taxon>
        <taxon>Vertebrata</taxon>
        <taxon>Euteleostomi</taxon>
        <taxon>Actinopterygii</taxon>
        <taxon>Neopterygii</taxon>
        <taxon>Teleostei</taxon>
        <taxon>Neoteleostei</taxon>
        <taxon>Acanthomorphata</taxon>
        <taxon>Eupercaria</taxon>
        <taxon>Perciformes</taxon>
        <taxon>Notothenioidei</taxon>
        <taxon>Bovichtidae</taxon>
        <taxon>Cottoperca</taxon>
    </lineage>
</organism>
<dbReference type="Pfam" id="PF15276">
    <property type="entry name" value="PP1_bind"/>
    <property type="match status" value="1"/>
</dbReference>
<dbReference type="PANTHER" id="PTHR21603">
    <property type="entry name" value="ANTIGEN KI-67-LIKE PROTEIN"/>
    <property type="match status" value="1"/>
</dbReference>
<dbReference type="RefSeq" id="XP_029312498.1">
    <property type="nucleotide sequence ID" value="XM_029456638.1"/>
</dbReference>
<feature type="domain" description="FHA" evidence="8">
    <location>
        <begin position="26"/>
        <end position="76"/>
    </location>
</feature>
<dbReference type="GO" id="GO:0005694">
    <property type="term" value="C:chromosome"/>
    <property type="evidence" value="ECO:0007669"/>
    <property type="project" value="TreeGrafter"/>
</dbReference>
<feature type="compositionally biased region" description="Acidic residues" evidence="7">
    <location>
        <begin position="1401"/>
        <end position="1412"/>
    </location>
</feature>
<dbReference type="InParanoid" id="A0A6J2RNJ2"/>
<dbReference type="CDD" id="cd22673">
    <property type="entry name" value="FHA_Ki67"/>
    <property type="match status" value="1"/>
</dbReference>
<dbReference type="GO" id="GO:0005634">
    <property type="term" value="C:nucleus"/>
    <property type="evidence" value="ECO:0007669"/>
    <property type="project" value="UniProtKB-SubCell"/>
</dbReference>
<evidence type="ECO:0000256" key="3">
    <source>
        <dbReference type="ARBA" id="ARBA00022553"/>
    </source>
</evidence>
<proteinExistence type="predicted"/>
<feature type="compositionally biased region" description="Basic and acidic residues" evidence="7">
    <location>
        <begin position="870"/>
        <end position="893"/>
    </location>
</feature>
<feature type="compositionally biased region" description="Polar residues" evidence="7">
    <location>
        <begin position="485"/>
        <end position="497"/>
    </location>
</feature>
<dbReference type="InterPro" id="IPR000253">
    <property type="entry name" value="FHA_dom"/>
</dbReference>
<evidence type="ECO:0000256" key="6">
    <source>
        <dbReference type="ARBA" id="ARBA00023306"/>
    </source>
</evidence>
<comment type="subcellular location">
    <subcellularLocation>
        <location evidence="1">Nucleus</location>
    </subcellularLocation>
</comment>
<feature type="compositionally biased region" description="Polar residues" evidence="7">
    <location>
        <begin position="1628"/>
        <end position="1643"/>
    </location>
</feature>
<name>A0A6J2RNJ2_COTGO</name>
<feature type="compositionally biased region" description="Basic and acidic residues" evidence="7">
    <location>
        <begin position="991"/>
        <end position="1043"/>
    </location>
</feature>
<keyword evidence="6" id="KW-0131">Cell cycle</keyword>
<feature type="compositionally biased region" description="Basic and acidic residues" evidence="7">
    <location>
        <begin position="1305"/>
        <end position="1317"/>
    </location>
</feature>
<dbReference type="PROSITE" id="PS50006">
    <property type="entry name" value="FHA_DOMAIN"/>
    <property type="match status" value="1"/>
</dbReference>
<evidence type="ECO:0000256" key="4">
    <source>
        <dbReference type="ARBA" id="ARBA00022843"/>
    </source>
</evidence>
<feature type="compositionally biased region" description="Basic residues" evidence="7">
    <location>
        <begin position="1744"/>
        <end position="1753"/>
    </location>
</feature>
<feature type="region of interest" description="Disordered" evidence="7">
    <location>
        <begin position="1173"/>
        <end position="1227"/>
    </location>
</feature>
<evidence type="ECO:0000256" key="7">
    <source>
        <dbReference type="SAM" id="MobiDB-lite"/>
    </source>
</evidence>
<reference evidence="10" key="1">
    <citation type="submission" date="2025-08" db="UniProtKB">
        <authorList>
            <consortium name="RefSeq"/>
        </authorList>
    </citation>
    <scope>IDENTIFICATION</scope>
</reference>
<feature type="compositionally biased region" description="Polar residues" evidence="7">
    <location>
        <begin position="257"/>
        <end position="268"/>
    </location>
</feature>
<dbReference type="PANTHER" id="PTHR21603:SF17">
    <property type="entry name" value="PROLIFERATION MARKER PROTEIN KI-67"/>
    <property type="match status" value="1"/>
</dbReference>
<gene>
    <name evidence="10" type="primary">mki67</name>
</gene>
<feature type="compositionally biased region" description="Acidic residues" evidence="7">
    <location>
        <begin position="1044"/>
        <end position="1080"/>
    </location>
</feature>
<feature type="compositionally biased region" description="Acidic residues" evidence="7">
    <location>
        <begin position="974"/>
        <end position="990"/>
    </location>
</feature>
<feature type="compositionally biased region" description="Basic and acidic residues" evidence="7">
    <location>
        <begin position="961"/>
        <end position="973"/>
    </location>
</feature>
<accession>A0A6J2RNJ2</accession>
<feature type="region of interest" description="Disordered" evidence="7">
    <location>
        <begin position="870"/>
        <end position="1153"/>
    </location>
</feature>
<feature type="compositionally biased region" description="Basic and acidic residues" evidence="7">
    <location>
        <begin position="1680"/>
        <end position="1706"/>
    </location>
</feature>
<feature type="compositionally biased region" description="Basic and acidic residues" evidence="7">
    <location>
        <begin position="931"/>
        <end position="953"/>
    </location>
</feature>
<dbReference type="Proteomes" id="UP000504630">
    <property type="component" value="Chromosome 19"/>
</dbReference>
<feature type="compositionally biased region" description="Basic and acidic residues" evidence="7">
    <location>
        <begin position="753"/>
        <end position="762"/>
    </location>
</feature>
<sequence length="1753" mass="190744">MPLHGKIVVIKRTGGDGTEFPLTATCLFGRKPDCDIRIQLPQVSKEHCRIDFNENKEIVLTNLSSVNPTRVNGEALQQAERLKHGDVITIIDRSFRFEYPPAPTPKKRSSRGGKTETLKDQQVGDTVPTDAGEKRISEVCTDPHLKDGTNHENIQRSLDKTVVVESKQDDVPLPSKAAASPFNDLYQMIKKSLDVKTPRKSSASVLQTPTSRFCSPKPESVRKPVFCTEDKSSLKKEDVKVSPVAEDVKGDGPPASVPTQSRSFQTPSAEMATPAVEEAENAAKSDATSPQKRTRTPPKRFSAGEVSAQKPKSPVRRSKEPAATSPKTGLRKASPRNSGEVEKVKETSRKRKSGDVVSNSPAPQMKKKRVSFGGTLCPELFDKRLPPNSPLRKGAAPRRSLCVPSDKLSLLRRASANGLLEEEFDGESPAKTRKSSAKNTSPKTPTPAKRSPKSRTPSPKAASPARGRAPTVGGTPGDLPPSVQGRFSVSRINTPSPNAEGADQVPLLPFAPKTTPRRKSTSQETPSVTKGVTKVMRKRSGFSRASMKVKHSWADIVRFGPTKPQLVAPVKKAVVKKTTKKTVSKPQTPVRQLVGHVSTGHADSPVTIVVGRAHKRLVQPTGAAPTLVPNIALLKKNMNMDEDLTGISQMLKSPAVERKRCVIDESCVAKTPVRGPSSCVVEPSVLNTPEEPGEMMVSPMTVKDRRYNSEAVQRLLDDDQSFVSDAPAAEIPSDDCSEQQSTDSKTTPTTPKQEPEQHESLTDVKVVCKTPRQEAEPLETPKAVEAGVEEDDVKVTVEAPELVQESEDRCDVKLMEEPLTEPAGHLETNEVEVQTPVDCDEDVAKELVFAPEEPRQDEPSDVMDVPQVELEKETNSNEVDAHMEEVRREHDYEESSDAVETVSQASVAETVSVEEPEVETVEEKDSEVETVEEKVSEVETVEEKVSEVDTVEEKDSEVEAVEEKVSEVDTVEEKDSEVDTVEEKDSEVEAVEEKVSEVEAVEEKVSEVDTVEEKDSEVDTVKEKDSEVEAVEEKVSEVEAVEEKDSEVDTVEEKDSEVDTVEEKDSEMDTVEEKDSEVDAVEEKVSEVEAVEEKVSEVETVEEKVSEEQPKHSEDTVVPAPVRARRVKKAEAAAPPAVRPTTTRGRNSKSQESLDVDLVIEKSAVLPAKVALKPKRGRNAKKASEDLQEVSTEIRSDQLEVVPSGSDESKSSDAMETVPQETVTESFPEVEAAEAAIVQKKAVRGKRAKLVESNTADVEVVEHSEDPVVPAPVRGRRGTKTEATAPPAVRLSTRGRNAKSQGNASDDKPELVAEKDVAATLMTEVSSDAAGDQTSSTKEKASAEEAVVKPVRGRKIKQKPVEPEVKEVVSDEPLATDAQPQKSVPAVGKPKRGRKTKADAVEEDEVVEDAVVAEETKQPSQPPVKAKRGRNAKQEEEKPESLETTDSQVPAKKIRRTRKVEQDLVEPREEEEVTEAPLVAEPVKVEEEATVAAKPRRGGRKAKQEPEIETPVESTEVQEVVGSTDKLKRGRKGKRVTEEVEVTAVVAEEEKNDAEGDAPVIKPSRARGARASASQATPAKRARRGAVLPLEETSEEATGLVSEPAATSVEPAKKGRRAAAKPKAADATVTSDQANPSEDSSSAVEKDTKTSKRSIKWKSDLEVVEIPKATPVKAIRGRKTKVDTESKTVSKDVDKTEEKDLSEKVAEAQPVKRARRGAKVADVTADEAESTSKVESAEVVPQLKTRRGRSAKK</sequence>
<feature type="region of interest" description="Disordered" evidence="7">
    <location>
        <begin position="727"/>
        <end position="762"/>
    </location>
</feature>
<dbReference type="GeneID" id="115024795"/>
<feature type="region of interest" description="Disordered" evidence="7">
    <location>
        <begin position="1243"/>
        <end position="1659"/>
    </location>
</feature>
<dbReference type="CTD" id="4288"/>
<dbReference type="GO" id="GO:0007088">
    <property type="term" value="P:regulation of mitotic nuclear division"/>
    <property type="evidence" value="ECO:0007669"/>
    <property type="project" value="TreeGrafter"/>
</dbReference>
<feature type="compositionally biased region" description="Low complexity" evidence="7">
    <location>
        <begin position="1132"/>
        <end position="1144"/>
    </location>
</feature>
<feature type="compositionally biased region" description="Low complexity" evidence="7">
    <location>
        <begin position="739"/>
        <end position="752"/>
    </location>
</feature>
<feature type="region of interest" description="Disordered" evidence="7">
    <location>
        <begin position="98"/>
        <end position="132"/>
    </location>
</feature>
<dbReference type="Pfam" id="PF00498">
    <property type="entry name" value="FHA"/>
    <property type="match status" value="1"/>
</dbReference>
<keyword evidence="4" id="KW-0832">Ubl conjugation</keyword>
<dbReference type="SUPFAM" id="SSF49879">
    <property type="entry name" value="SMAD/FHA domain"/>
    <property type="match status" value="1"/>
</dbReference>
<dbReference type="GO" id="GO:0051983">
    <property type="term" value="P:regulation of chromosome segregation"/>
    <property type="evidence" value="ECO:0007669"/>
    <property type="project" value="TreeGrafter"/>
</dbReference>
<evidence type="ECO:0000259" key="8">
    <source>
        <dbReference type="PROSITE" id="PS50006"/>
    </source>
</evidence>
<feature type="compositionally biased region" description="Basic and acidic residues" evidence="7">
    <location>
        <begin position="1337"/>
        <end position="1347"/>
    </location>
</feature>
<feature type="compositionally biased region" description="Basic and acidic residues" evidence="7">
    <location>
        <begin position="1432"/>
        <end position="1441"/>
    </location>
</feature>
<evidence type="ECO:0000256" key="2">
    <source>
        <dbReference type="ARBA" id="ARBA00022499"/>
    </source>
</evidence>
<dbReference type="Gene3D" id="2.60.200.20">
    <property type="match status" value="1"/>
</dbReference>
<feature type="region of interest" description="Disordered" evidence="7">
    <location>
        <begin position="1677"/>
        <end position="1753"/>
    </location>
</feature>
<feature type="compositionally biased region" description="Basic and acidic residues" evidence="7">
    <location>
        <begin position="228"/>
        <end position="250"/>
    </location>
</feature>
<keyword evidence="9" id="KW-1185">Reference proteome</keyword>
<evidence type="ECO:0000313" key="9">
    <source>
        <dbReference type="Proteomes" id="UP000504630"/>
    </source>
</evidence>
<evidence type="ECO:0000256" key="1">
    <source>
        <dbReference type="ARBA" id="ARBA00004123"/>
    </source>
</evidence>
<dbReference type="InterPro" id="IPR008984">
    <property type="entry name" value="SMAD_FHA_dom_sf"/>
</dbReference>
<feature type="region of interest" description="Disordered" evidence="7">
    <location>
        <begin position="194"/>
        <end position="531"/>
    </location>
</feature>
<protein>
    <submittedName>
        <fullName evidence="10">Proliferation marker protein Ki-67 isoform X1</fullName>
    </submittedName>
</protein>
<feature type="compositionally biased region" description="Basic and acidic residues" evidence="7">
    <location>
        <begin position="1081"/>
        <end position="1115"/>
    </location>
</feature>
<feature type="compositionally biased region" description="Basic and acidic residues" evidence="7">
    <location>
        <begin position="1359"/>
        <end position="1369"/>
    </location>
</feature>
<feature type="compositionally biased region" description="Polar residues" evidence="7">
    <location>
        <begin position="1294"/>
        <end position="1304"/>
    </location>
</feature>
<keyword evidence="5" id="KW-0539">Nucleus</keyword>
<feature type="compositionally biased region" description="Acidic residues" evidence="7">
    <location>
        <begin position="912"/>
        <end position="930"/>
    </location>
</feature>
<dbReference type="KEGG" id="cgob:115024795"/>
<keyword evidence="2" id="KW-1017">Isopeptide bond</keyword>
<feature type="compositionally biased region" description="Polar residues" evidence="7">
    <location>
        <begin position="200"/>
        <end position="213"/>
    </location>
</feature>
<dbReference type="InterPro" id="IPR029334">
    <property type="entry name" value="PP1-bd"/>
</dbReference>
<dbReference type="SMART" id="SM00240">
    <property type="entry name" value="FHA"/>
    <property type="match status" value="1"/>
</dbReference>
<dbReference type="OrthoDB" id="6288785at2759"/>